<dbReference type="CDD" id="cd00093">
    <property type="entry name" value="HTH_XRE"/>
    <property type="match status" value="1"/>
</dbReference>
<dbReference type="AlphaFoldDB" id="K0KG37"/>
<dbReference type="SUPFAM" id="SSF47413">
    <property type="entry name" value="lambda repressor-like DNA-binding domains"/>
    <property type="match status" value="1"/>
</dbReference>
<dbReference type="OrthoDB" id="4285266at2"/>
<dbReference type="eggNOG" id="COG3620">
    <property type="taxonomic scope" value="Bacteria"/>
</dbReference>
<sequence length="295" mass="32681">MALTTTPTVLRRYIAFELRRLRESVVLAGGTVGLSQADAAKRLDNSKARIAHFESGRNLPKLTDVEILLPFYGAADLVEGFKELIVQARTTTPVFEPDESMTLPPGFDLYLGLEQGASRILTYDAMASIGLLQCESYAEALLRGHDTTLSDDELRRRLDLRIRRQDVLDRAESPLELVAVVDEAVLRRQIGGPLVLGRQLDHLLTAAQRPNVSIRVLPYTAGVHPALHGPFTIMEFPIARDPGVVYVEDRIGGRYRDNVEDIDEYAAVAGRLLELALPEPDSASMIGSIREELKR</sequence>
<protein>
    <recommendedName>
        <fullName evidence="1">DUF5753 domain-containing protein</fullName>
    </recommendedName>
</protein>
<dbReference type="PATRIC" id="fig|1179773.3.peg.8595"/>
<dbReference type="Pfam" id="PF19054">
    <property type="entry name" value="DUF5753"/>
    <property type="match status" value="1"/>
</dbReference>
<dbReference type="STRING" id="1179773.BN6_85100"/>
<evidence type="ECO:0000313" key="2">
    <source>
        <dbReference type="EMBL" id="CCH35724.1"/>
    </source>
</evidence>
<accession>K0KG37</accession>
<name>K0KG37_SACES</name>
<evidence type="ECO:0000313" key="3">
    <source>
        <dbReference type="Proteomes" id="UP000006281"/>
    </source>
</evidence>
<dbReference type="Pfam" id="PF13560">
    <property type="entry name" value="HTH_31"/>
    <property type="match status" value="1"/>
</dbReference>
<gene>
    <name evidence="2" type="ordered locus">BN6_85100</name>
</gene>
<organism evidence="2 3">
    <name type="scientific">Saccharothrix espanaensis (strain ATCC 51144 / DSM 44229 / JCM 9112 / NBRC 15066 / NRRL 15764)</name>
    <dbReference type="NCBI Taxonomy" id="1179773"/>
    <lineage>
        <taxon>Bacteria</taxon>
        <taxon>Bacillati</taxon>
        <taxon>Actinomycetota</taxon>
        <taxon>Actinomycetes</taxon>
        <taxon>Pseudonocardiales</taxon>
        <taxon>Pseudonocardiaceae</taxon>
        <taxon>Saccharothrix</taxon>
    </lineage>
</organism>
<dbReference type="InterPro" id="IPR010982">
    <property type="entry name" value="Lambda_DNA-bd_dom_sf"/>
</dbReference>
<dbReference type="Proteomes" id="UP000006281">
    <property type="component" value="Chromosome"/>
</dbReference>
<evidence type="ECO:0000259" key="1">
    <source>
        <dbReference type="Pfam" id="PF19054"/>
    </source>
</evidence>
<dbReference type="EMBL" id="HE804045">
    <property type="protein sequence ID" value="CCH35724.1"/>
    <property type="molecule type" value="Genomic_DNA"/>
</dbReference>
<feature type="domain" description="DUF5753" evidence="1">
    <location>
        <begin position="109"/>
        <end position="286"/>
    </location>
</feature>
<dbReference type="HOGENOM" id="CLU_055817_1_1_11"/>
<reference evidence="2 3" key="1">
    <citation type="journal article" date="2012" name="BMC Genomics">
        <title>Complete genome sequence of Saccharothrix espanaensis DSM 44229T and comparison to the other completely sequenced Pseudonocardiaceae.</title>
        <authorList>
            <person name="Strobel T."/>
            <person name="Al-Dilaimi A."/>
            <person name="Blom J."/>
            <person name="Gessner A."/>
            <person name="Kalinowski J."/>
            <person name="Luzhetska M."/>
            <person name="Puhler A."/>
            <person name="Szczepanowski R."/>
            <person name="Bechthold A."/>
            <person name="Ruckert C."/>
        </authorList>
    </citation>
    <scope>NUCLEOTIDE SEQUENCE [LARGE SCALE GENOMIC DNA]</scope>
    <source>
        <strain evidence="3">ATCC 51144 / DSM 44229 / JCM 9112 / NBRC 15066 / NRRL 15764</strain>
    </source>
</reference>
<dbReference type="InterPro" id="IPR043917">
    <property type="entry name" value="DUF5753"/>
</dbReference>
<dbReference type="GO" id="GO:0003677">
    <property type="term" value="F:DNA binding"/>
    <property type="evidence" value="ECO:0007669"/>
    <property type="project" value="InterPro"/>
</dbReference>
<dbReference type="InterPro" id="IPR001387">
    <property type="entry name" value="Cro/C1-type_HTH"/>
</dbReference>
<keyword evidence="3" id="KW-1185">Reference proteome</keyword>
<dbReference type="BioCyc" id="SESP1179773:BN6_RS41240-MONOMER"/>
<dbReference type="Gene3D" id="1.10.260.40">
    <property type="entry name" value="lambda repressor-like DNA-binding domains"/>
    <property type="match status" value="1"/>
</dbReference>
<dbReference type="KEGG" id="sesp:BN6_85100"/>
<dbReference type="RefSeq" id="WP_015105831.1">
    <property type="nucleotide sequence ID" value="NC_019673.1"/>
</dbReference>
<proteinExistence type="predicted"/>